<dbReference type="InterPro" id="IPR012951">
    <property type="entry name" value="BBE"/>
</dbReference>
<keyword evidence="7" id="KW-1185">Reference proteome</keyword>
<dbReference type="InterPro" id="IPR016166">
    <property type="entry name" value="FAD-bd_PCMH"/>
</dbReference>
<evidence type="ECO:0000259" key="5">
    <source>
        <dbReference type="PROSITE" id="PS51387"/>
    </source>
</evidence>
<keyword evidence="4" id="KW-0732">Signal</keyword>
<name>A0A8E2F968_9PEZI</name>
<evidence type="ECO:0000313" key="6">
    <source>
        <dbReference type="EMBL" id="OCL12223.1"/>
    </source>
</evidence>
<dbReference type="InterPro" id="IPR006094">
    <property type="entry name" value="Oxid_FAD_bind_N"/>
</dbReference>
<dbReference type="EMBL" id="KV748904">
    <property type="protein sequence ID" value="OCL12223.1"/>
    <property type="molecule type" value="Genomic_DNA"/>
</dbReference>
<dbReference type="InterPro" id="IPR016169">
    <property type="entry name" value="FAD-bd_PCMH_sub2"/>
</dbReference>
<dbReference type="Gene3D" id="3.30.465.10">
    <property type="match status" value="2"/>
</dbReference>
<accession>A0A8E2F968</accession>
<dbReference type="OrthoDB" id="415825at2759"/>
<evidence type="ECO:0000256" key="4">
    <source>
        <dbReference type="SAM" id="SignalP"/>
    </source>
</evidence>
<proteinExistence type="inferred from homology"/>
<dbReference type="GO" id="GO:0016491">
    <property type="term" value="F:oxidoreductase activity"/>
    <property type="evidence" value="ECO:0007669"/>
    <property type="project" value="UniProtKB-KW"/>
</dbReference>
<dbReference type="PANTHER" id="PTHR13878:SF91">
    <property type="entry name" value="FAD BINDING DOMAIN PROTEIN (AFU_ORTHOLOGUE AFUA_6G12070)-RELATED"/>
    <property type="match status" value="1"/>
</dbReference>
<evidence type="ECO:0000256" key="1">
    <source>
        <dbReference type="ARBA" id="ARBA00005466"/>
    </source>
</evidence>
<feature type="signal peptide" evidence="4">
    <location>
        <begin position="1"/>
        <end position="19"/>
    </location>
</feature>
<dbReference type="AlphaFoldDB" id="A0A8E2F968"/>
<dbReference type="PANTHER" id="PTHR13878">
    <property type="entry name" value="GULONOLACTONE OXIDASE"/>
    <property type="match status" value="1"/>
</dbReference>
<dbReference type="InterPro" id="IPR036318">
    <property type="entry name" value="FAD-bd_PCMH-like_sf"/>
</dbReference>
<feature type="compositionally biased region" description="Basic and acidic residues" evidence="3">
    <location>
        <begin position="616"/>
        <end position="628"/>
    </location>
</feature>
<reference evidence="6 7" key="1">
    <citation type="journal article" date="2016" name="Nat. Commun.">
        <title>Ectomycorrhizal ecology is imprinted in the genome of the dominant symbiotic fungus Cenococcum geophilum.</title>
        <authorList>
            <consortium name="DOE Joint Genome Institute"/>
            <person name="Peter M."/>
            <person name="Kohler A."/>
            <person name="Ohm R.A."/>
            <person name="Kuo A."/>
            <person name="Krutzmann J."/>
            <person name="Morin E."/>
            <person name="Arend M."/>
            <person name="Barry K.W."/>
            <person name="Binder M."/>
            <person name="Choi C."/>
            <person name="Clum A."/>
            <person name="Copeland A."/>
            <person name="Grisel N."/>
            <person name="Haridas S."/>
            <person name="Kipfer T."/>
            <person name="LaButti K."/>
            <person name="Lindquist E."/>
            <person name="Lipzen A."/>
            <person name="Maire R."/>
            <person name="Meier B."/>
            <person name="Mihaltcheva S."/>
            <person name="Molinier V."/>
            <person name="Murat C."/>
            <person name="Poggeler S."/>
            <person name="Quandt C.A."/>
            <person name="Sperisen C."/>
            <person name="Tritt A."/>
            <person name="Tisserant E."/>
            <person name="Crous P.W."/>
            <person name="Henrissat B."/>
            <person name="Nehls U."/>
            <person name="Egli S."/>
            <person name="Spatafora J.W."/>
            <person name="Grigoriev I.V."/>
            <person name="Martin F.M."/>
        </authorList>
    </citation>
    <scope>NUCLEOTIDE SEQUENCE [LARGE SCALE GENOMIC DNA]</scope>
    <source>
        <strain evidence="6 7">CBS 207.34</strain>
    </source>
</reference>
<evidence type="ECO:0000256" key="3">
    <source>
        <dbReference type="SAM" id="MobiDB-lite"/>
    </source>
</evidence>
<dbReference type="Proteomes" id="UP000250140">
    <property type="component" value="Unassembled WGS sequence"/>
</dbReference>
<gene>
    <name evidence="6" type="ORF">AOQ84DRAFT_285635</name>
</gene>
<dbReference type="SUPFAM" id="SSF56176">
    <property type="entry name" value="FAD-binding/transporter-associated domain-like"/>
    <property type="match status" value="1"/>
</dbReference>
<keyword evidence="2" id="KW-0560">Oxidoreductase</keyword>
<feature type="domain" description="FAD-binding PCMH-type" evidence="5">
    <location>
        <begin position="146"/>
        <end position="325"/>
    </location>
</feature>
<dbReference type="PROSITE" id="PS51387">
    <property type="entry name" value="FAD_PCMH"/>
    <property type="match status" value="1"/>
</dbReference>
<dbReference type="GO" id="GO:0071949">
    <property type="term" value="F:FAD binding"/>
    <property type="evidence" value="ECO:0007669"/>
    <property type="project" value="InterPro"/>
</dbReference>
<protein>
    <submittedName>
        <fullName evidence="6">FAD binding domain-containing protein</fullName>
    </submittedName>
</protein>
<evidence type="ECO:0000313" key="7">
    <source>
        <dbReference type="Proteomes" id="UP000250140"/>
    </source>
</evidence>
<evidence type="ECO:0000256" key="2">
    <source>
        <dbReference type="ARBA" id="ARBA00023002"/>
    </source>
</evidence>
<dbReference type="InterPro" id="IPR050432">
    <property type="entry name" value="FAD-linked_Oxidoreductases_BP"/>
</dbReference>
<comment type="similarity">
    <text evidence="1">Belongs to the oxygen-dependent FAD-linked oxidoreductase family.</text>
</comment>
<feature type="region of interest" description="Disordered" evidence="3">
    <location>
        <begin position="604"/>
        <end position="628"/>
    </location>
</feature>
<organism evidence="6 7">
    <name type="scientific">Glonium stellatum</name>
    <dbReference type="NCBI Taxonomy" id="574774"/>
    <lineage>
        <taxon>Eukaryota</taxon>
        <taxon>Fungi</taxon>
        <taxon>Dikarya</taxon>
        <taxon>Ascomycota</taxon>
        <taxon>Pezizomycotina</taxon>
        <taxon>Dothideomycetes</taxon>
        <taxon>Pleosporomycetidae</taxon>
        <taxon>Gloniales</taxon>
        <taxon>Gloniaceae</taxon>
        <taxon>Glonium</taxon>
    </lineage>
</organism>
<dbReference type="Pfam" id="PF08031">
    <property type="entry name" value="BBE"/>
    <property type="match status" value="1"/>
</dbReference>
<dbReference type="Gene3D" id="3.40.462.20">
    <property type="match status" value="1"/>
</dbReference>
<sequence length="628" mass="68302">MCSLPIVLLLLHLSRNVYAFNFPYESIQLTETDVQNHSEIAFPDQFHGPSFSNASCKTYAGDTNWPSPEKWEAFNATLGGALIKPVPLGLVCYSGPTYDAQKCAATLVSFSNSSLHTNDPASIVAQWLEGNTCLPMLNTTNKTCTTGGYPAYVVNATTVKHVQLAVNFARNANLRLIIKNTGHDFLGKSIGGGALSIWTHNLKAFEYLPSFQVGDYTGRAARVGAGLQSFDLSGYMANGNFTIVAPGGSTVGAYGGFAQGGGHSGFTSMYGLVADQILSLQVVTADGKFITVDPDNNDDLFFALRGGGGGVFGVVTSAIVKAYPVTPISLVPLEFDTFSRNTSRISNDIFWKGIDVYHKHVTRICDAKGIGYNFIRPIKLPFSNSTSYVFTTSLELPKMNATEALAFATPLVADLNKVGINIPTPIAVYISRSVGVRYPGDDISNIVGNSRLATRLFPRENLEDPDLFNATMKVIRSLVEEGGYTFHGINYSPTEEVSGYPDSAINPAFRKTVLHAEAYEGVPATGTPDVITTRHDRFNQYFQPLRDVSPGAGSYMNEADVSEPDWQQSFYGYHYPRLLSIKKRRDPYDLFWVPTGVGSEGWEVRAPGAAPQQDGKLCRVADSLKRKP</sequence>
<dbReference type="Pfam" id="PF01565">
    <property type="entry name" value="FAD_binding_4"/>
    <property type="match status" value="1"/>
</dbReference>
<feature type="chain" id="PRO_5034297711" evidence="4">
    <location>
        <begin position="20"/>
        <end position="628"/>
    </location>
</feature>